<evidence type="ECO:0000313" key="13">
    <source>
        <dbReference type="EMBL" id="CAG9122598.1"/>
    </source>
</evidence>
<sequence length="297" mass="34248">MSEQVAKPELEPAEADKSVQAERPEENAETSEKDRTLAEQVAENEYQMYQRSCQQYQEIEDEVRQTQQLCAPKEGIVKMIEGYDPVTSPQYFQKAVELGEKYNSIRRIRGDGNCFYRAVLTALLEKCFEDRPLLDKFAAACKEWRTKLIGFGFPELTTGDFCDAMETLLESMQNGTKTVEFLYDDLNNDAMANYYVAFMRLIASGYLRENEILYSGFIEGLRTLDQYCKDEIEPMWKDADHIAVIALVNAIDVPIRIEYMDQTLAPNGGWHHDLPEDSTPVLFFLYRPGHYDVLYPK</sequence>
<feature type="active site" evidence="8">
    <location>
        <position position="290"/>
    </location>
</feature>
<dbReference type="InterPro" id="IPR042468">
    <property type="entry name" value="Peptidase_C65_otubain_sub1"/>
</dbReference>
<dbReference type="EC" id="3.4.19.12" evidence="7"/>
<feature type="site" description="Interacts with free ubiquitin" evidence="9">
    <location>
        <position position="245"/>
    </location>
</feature>
<reference evidence="13" key="2">
    <citation type="submission" date="2020-08" db="EMBL/GenBank/DDBJ databases">
        <authorList>
            <person name="Kikuchi T."/>
        </authorList>
    </citation>
    <scope>NUCLEOTIDE SEQUENCE</scope>
    <source>
        <strain evidence="12">Ka4C1</strain>
    </source>
</reference>
<keyword evidence="3 7" id="KW-0645">Protease</keyword>
<dbReference type="eggNOG" id="KOG3991">
    <property type="taxonomic scope" value="Eukaryota"/>
</dbReference>
<feature type="site" description="Interacts with free ubiquitin" evidence="9">
    <location>
        <position position="261"/>
    </location>
</feature>
<dbReference type="GO" id="GO:0004843">
    <property type="term" value="F:cysteine-type deubiquitinase activity"/>
    <property type="evidence" value="ECO:0007669"/>
    <property type="project" value="UniProtKB-UniRule"/>
</dbReference>
<gene>
    <name evidence="12" type="ORF">BXYJ_LOCUS11534</name>
</gene>
<evidence type="ECO:0000256" key="1">
    <source>
        <dbReference type="ARBA" id="ARBA00000707"/>
    </source>
</evidence>
<evidence type="ECO:0000256" key="10">
    <source>
        <dbReference type="SAM" id="MobiDB-lite"/>
    </source>
</evidence>
<dbReference type="OrthoDB" id="18915at2759"/>
<dbReference type="InterPro" id="IPR003323">
    <property type="entry name" value="OTU_dom"/>
</dbReference>
<evidence type="ECO:0000313" key="16">
    <source>
        <dbReference type="WBParaSite" id="BXY_0391000.1"/>
    </source>
</evidence>
<dbReference type="AlphaFoldDB" id="A0A1I7RT56"/>
<dbReference type="EMBL" id="CAJFDI010000005">
    <property type="protein sequence ID" value="CAD5231438.1"/>
    <property type="molecule type" value="Genomic_DNA"/>
</dbReference>
<dbReference type="Proteomes" id="UP000095284">
    <property type="component" value="Unplaced"/>
</dbReference>
<evidence type="ECO:0000313" key="14">
    <source>
        <dbReference type="Proteomes" id="UP000095284"/>
    </source>
</evidence>
<dbReference type="InterPro" id="IPR042467">
    <property type="entry name" value="Peptidase_C65_otubain_sub2"/>
</dbReference>
<organism evidence="14 16">
    <name type="scientific">Bursaphelenchus xylophilus</name>
    <name type="common">Pinewood nematode worm</name>
    <name type="synonym">Aphelenchoides xylophilus</name>
    <dbReference type="NCBI Taxonomy" id="6326"/>
    <lineage>
        <taxon>Eukaryota</taxon>
        <taxon>Metazoa</taxon>
        <taxon>Ecdysozoa</taxon>
        <taxon>Nematoda</taxon>
        <taxon>Chromadorea</taxon>
        <taxon>Rhabditida</taxon>
        <taxon>Tylenchina</taxon>
        <taxon>Tylenchomorpha</taxon>
        <taxon>Aphelenchoidea</taxon>
        <taxon>Aphelenchoididae</taxon>
        <taxon>Bursaphelenchus</taxon>
    </lineage>
</organism>
<dbReference type="InterPro" id="IPR016615">
    <property type="entry name" value="Otubain"/>
</dbReference>
<comment type="catalytic activity">
    <reaction evidence="1 7">
        <text>Thiol-dependent hydrolysis of ester, thioester, amide, peptide and isopeptide bonds formed by the C-terminal Gly of ubiquitin (a 76-residue protein attached to proteins as an intracellular targeting signal).</text>
        <dbReference type="EC" id="3.4.19.12"/>
    </reaction>
</comment>
<evidence type="ECO:0000256" key="3">
    <source>
        <dbReference type="ARBA" id="ARBA00022670"/>
    </source>
</evidence>
<keyword evidence="15" id="KW-1185">Reference proteome</keyword>
<feature type="site" description="Interacts with free ubiquitin" evidence="9">
    <location>
        <position position="286"/>
    </location>
</feature>
<feature type="site" description="Interacts with free ubiquitin" evidence="9">
    <location>
        <position position="291"/>
    </location>
</feature>
<evidence type="ECO:0000256" key="6">
    <source>
        <dbReference type="ARBA" id="ARBA00022807"/>
    </source>
</evidence>
<dbReference type="PANTHER" id="PTHR12931">
    <property type="entry name" value="UBIQUITIN THIOLESTERASE PROTEIN OTUB"/>
    <property type="match status" value="1"/>
</dbReference>
<dbReference type="Proteomes" id="UP000659654">
    <property type="component" value="Unassembled WGS sequence"/>
</dbReference>
<accession>A0A1I7RT56</accession>
<protein>
    <recommendedName>
        <fullName evidence="7">Ubiquitin thioesterase</fullName>
        <ecNumber evidence="7">3.4.19.12</ecNumber>
    </recommendedName>
</protein>
<evidence type="ECO:0000256" key="4">
    <source>
        <dbReference type="ARBA" id="ARBA00022786"/>
    </source>
</evidence>
<dbReference type="Gene3D" id="1.20.1300.20">
    <property type="entry name" value="Peptidase C65 Otubain, subdomain 2"/>
    <property type="match status" value="1"/>
</dbReference>
<evidence type="ECO:0000256" key="7">
    <source>
        <dbReference type="PIRNR" id="PIRNR013503"/>
    </source>
</evidence>
<evidence type="ECO:0000256" key="9">
    <source>
        <dbReference type="PIRSR" id="PIRSR013503-2"/>
    </source>
</evidence>
<feature type="active site" evidence="8">
    <location>
        <position position="111"/>
    </location>
</feature>
<dbReference type="PIRSF" id="PIRSF013503">
    <property type="entry name" value="Ubiquitin_thioesterase_Otubain"/>
    <property type="match status" value="1"/>
</dbReference>
<evidence type="ECO:0000256" key="8">
    <source>
        <dbReference type="PIRSR" id="PIRSR013503-1"/>
    </source>
</evidence>
<dbReference type="GO" id="GO:0043130">
    <property type="term" value="F:ubiquitin binding"/>
    <property type="evidence" value="ECO:0007669"/>
    <property type="project" value="UniProtKB-UniRule"/>
</dbReference>
<evidence type="ECO:0000313" key="12">
    <source>
        <dbReference type="EMBL" id="CAD5231438.1"/>
    </source>
</evidence>
<dbReference type="SUPFAM" id="SSF54001">
    <property type="entry name" value="Cysteine proteinases"/>
    <property type="match status" value="1"/>
</dbReference>
<keyword evidence="6 7" id="KW-0788">Thiol protease</keyword>
<keyword evidence="5 7" id="KW-0378">Hydrolase</keyword>
<dbReference type="GO" id="GO:0071108">
    <property type="term" value="P:protein K48-linked deubiquitination"/>
    <property type="evidence" value="ECO:0007669"/>
    <property type="project" value="TreeGrafter"/>
</dbReference>
<dbReference type="PANTHER" id="PTHR12931:SF15">
    <property type="entry name" value="UBIQUITIN THIOESTERASE OTUBAIN-LIKE"/>
    <property type="match status" value="1"/>
</dbReference>
<dbReference type="EMBL" id="CAJFCV020000005">
    <property type="protein sequence ID" value="CAG9122598.1"/>
    <property type="molecule type" value="Genomic_DNA"/>
</dbReference>
<evidence type="ECO:0000313" key="15">
    <source>
        <dbReference type="Proteomes" id="UP000659654"/>
    </source>
</evidence>
<dbReference type="SMR" id="A0A1I7RT56"/>
<feature type="domain" description="OTU" evidence="11">
    <location>
        <begin position="103"/>
        <end position="297"/>
    </location>
</feature>
<dbReference type="Pfam" id="PF10275">
    <property type="entry name" value="Peptidase_C65"/>
    <property type="match status" value="1"/>
</dbReference>
<dbReference type="InterPro" id="IPR038765">
    <property type="entry name" value="Papain-like_cys_pep_sf"/>
</dbReference>
<evidence type="ECO:0000256" key="2">
    <source>
        <dbReference type="ARBA" id="ARBA00006579"/>
    </source>
</evidence>
<feature type="region of interest" description="Disordered" evidence="10">
    <location>
        <begin position="1"/>
        <end position="36"/>
    </location>
</feature>
<feature type="active site" description="Nucleophile" evidence="8">
    <location>
        <position position="114"/>
    </location>
</feature>
<dbReference type="Proteomes" id="UP000582659">
    <property type="component" value="Unassembled WGS sequence"/>
</dbReference>
<proteinExistence type="inferred from homology"/>
<evidence type="ECO:0000256" key="5">
    <source>
        <dbReference type="ARBA" id="ARBA00022801"/>
    </source>
</evidence>
<dbReference type="GO" id="GO:0005634">
    <property type="term" value="C:nucleus"/>
    <property type="evidence" value="ECO:0007669"/>
    <property type="project" value="TreeGrafter"/>
</dbReference>
<dbReference type="PROSITE" id="PS50802">
    <property type="entry name" value="OTU"/>
    <property type="match status" value="1"/>
</dbReference>
<feature type="site" description="Interacts with free ubiquitin" evidence="9">
    <location>
        <position position="259"/>
    </location>
</feature>
<name>A0A1I7RT56_BURXY</name>
<dbReference type="GO" id="GO:0006508">
    <property type="term" value="P:proteolysis"/>
    <property type="evidence" value="ECO:0007669"/>
    <property type="project" value="UniProtKB-KW"/>
</dbReference>
<reference evidence="16" key="1">
    <citation type="submission" date="2016-11" db="UniProtKB">
        <authorList>
            <consortium name="WormBaseParasite"/>
        </authorList>
    </citation>
    <scope>IDENTIFICATION</scope>
</reference>
<dbReference type="WBParaSite" id="BXY_0391000.1">
    <property type="protein sequence ID" value="BXY_0391000.1"/>
    <property type="gene ID" value="BXY_0391000"/>
</dbReference>
<evidence type="ECO:0000259" key="11">
    <source>
        <dbReference type="PROSITE" id="PS50802"/>
    </source>
</evidence>
<dbReference type="InterPro" id="IPR019400">
    <property type="entry name" value="Peptidase_C65_otubain"/>
</dbReference>
<comment type="similarity">
    <text evidence="2 7">Belongs to the peptidase C65 family.</text>
</comment>
<dbReference type="Gene3D" id="3.30.200.60">
    <property type="entry name" value="Peptidase C65 Otubain, subdomain 1"/>
    <property type="match status" value="1"/>
</dbReference>
<keyword evidence="4 7" id="KW-0833">Ubl conjugation pathway</keyword>